<evidence type="ECO:0000256" key="8">
    <source>
        <dbReference type="RuleBase" id="RU004395"/>
    </source>
</evidence>
<evidence type="ECO:0000256" key="2">
    <source>
        <dbReference type="ARBA" id="ARBA00004709"/>
    </source>
</evidence>
<comment type="subunit">
    <text evidence="7">Homotrimer.</text>
</comment>
<evidence type="ECO:0000256" key="4">
    <source>
        <dbReference type="ARBA" id="ARBA00022723"/>
    </source>
</evidence>
<dbReference type="Gene3D" id="3.30.1330.50">
    <property type="entry name" value="2-C-methyl-D-erythritol 2,4-cyclodiphosphate synthase"/>
    <property type="match status" value="1"/>
</dbReference>
<dbReference type="AlphaFoldDB" id="W8JPW6"/>
<feature type="binding site" evidence="7">
    <location>
        <begin position="150"/>
        <end position="153"/>
    </location>
    <ligand>
        <name>4-CDP-2-C-methyl-D-erythritol 2-phosphate</name>
        <dbReference type="ChEBI" id="CHEBI:57919"/>
    </ligand>
</feature>
<comment type="similarity">
    <text evidence="7 8">Belongs to the IspF family.</text>
</comment>
<evidence type="ECO:0000313" key="11">
    <source>
        <dbReference type="Proteomes" id="UP000019433"/>
    </source>
</evidence>
<comment type="cofactor">
    <cofactor evidence="7">
        <name>a divalent metal cation</name>
        <dbReference type="ChEBI" id="CHEBI:60240"/>
    </cofactor>
    <text evidence="7">Binds 1 divalent metal cation per subunit.</text>
</comment>
<dbReference type="InterPro" id="IPR003526">
    <property type="entry name" value="MECDP_synthase"/>
</dbReference>
<name>W8JPW6_9CHLA</name>
<dbReference type="HAMAP" id="MF_00107">
    <property type="entry name" value="IspF"/>
    <property type="match status" value="1"/>
</dbReference>
<comment type="catalytic activity">
    <reaction evidence="1 7 8">
        <text>4-CDP-2-C-methyl-D-erythritol 2-phosphate = 2-C-methyl-D-erythritol 2,4-cyclic diphosphate + CMP</text>
        <dbReference type="Rhea" id="RHEA:23864"/>
        <dbReference type="ChEBI" id="CHEBI:57919"/>
        <dbReference type="ChEBI" id="CHEBI:58483"/>
        <dbReference type="ChEBI" id="CHEBI:60377"/>
        <dbReference type="EC" id="4.6.1.12"/>
    </reaction>
</comment>
<reference evidence="10 11" key="1">
    <citation type="journal article" date="2014" name="Syst. Appl. Microbiol.">
        <title>Evidence for the existence of two new members of the family Chlamydiaceae and proposal of Chlamydia avium sp. nov. and Chlamydia gallinacea sp. nov.</title>
        <authorList>
            <person name="Sachse K."/>
            <person name="Laroucau K."/>
            <person name="Riege K."/>
            <person name="Wehner S."/>
            <person name="Dilcher M."/>
            <person name="Creasy H.H."/>
            <person name="Weidmann M."/>
            <person name="Myers G."/>
            <person name="Vorimore F."/>
            <person name="Vicari N."/>
            <person name="Magnino S."/>
            <person name="Liebler-Tenorio E."/>
            <person name="Ruettger A."/>
            <person name="Bavoil P.M."/>
            <person name="Hufert F.T."/>
            <person name="Rossello-Mora R."/>
            <person name="Marz M."/>
        </authorList>
    </citation>
    <scope>NUCLEOTIDE SEQUENCE [LARGE SCALE GENOMIC DNA]</scope>
    <source>
        <strain evidence="10 11">10DC88</strain>
    </source>
</reference>
<gene>
    <name evidence="7 10" type="primary">ispF</name>
    <name evidence="10" type="ORF">M832_00290</name>
</gene>
<keyword evidence="5 7" id="KW-0414">Isoprene biosynthesis</keyword>
<evidence type="ECO:0000256" key="7">
    <source>
        <dbReference type="HAMAP-Rule" id="MF_00107"/>
    </source>
</evidence>
<evidence type="ECO:0000256" key="6">
    <source>
        <dbReference type="ARBA" id="ARBA00023239"/>
    </source>
</evidence>
<dbReference type="NCBIfam" id="TIGR00151">
    <property type="entry name" value="ispF"/>
    <property type="match status" value="1"/>
</dbReference>
<dbReference type="eggNOG" id="COG0245">
    <property type="taxonomic scope" value="Bacteria"/>
</dbReference>
<dbReference type="InterPro" id="IPR036571">
    <property type="entry name" value="MECDP_synthase_sf"/>
</dbReference>
<dbReference type="Pfam" id="PF02542">
    <property type="entry name" value="YgbB"/>
    <property type="match status" value="1"/>
</dbReference>
<evidence type="ECO:0000259" key="9">
    <source>
        <dbReference type="Pfam" id="PF02542"/>
    </source>
</evidence>
<evidence type="ECO:0000313" key="10">
    <source>
        <dbReference type="EMBL" id="AHK62903.1"/>
    </source>
</evidence>
<dbReference type="STRING" id="1229831.M832_00290"/>
<dbReference type="PROSITE" id="PS01350">
    <property type="entry name" value="ISPF"/>
    <property type="match status" value="1"/>
</dbReference>
<evidence type="ECO:0000256" key="1">
    <source>
        <dbReference type="ARBA" id="ARBA00000200"/>
    </source>
</evidence>
<dbReference type="GO" id="GO:0008685">
    <property type="term" value="F:2-C-methyl-D-erythritol 2,4-cyclodiphosphate synthase activity"/>
    <property type="evidence" value="ECO:0007669"/>
    <property type="project" value="UniProtKB-UniRule"/>
</dbReference>
<protein>
    <recommendedName>
        <fullName evidence="3 7">2-C-methyl-D-erythritol 2,4-cyclodiphosphate synthase</fullName>
        <shortName evidence="7">MECDP-synthase</shortName>
        <shortName evidence="7">MECPP-synthase</shortName>
        <shortName evidence="7">MECPS</shortName>
        <ecNumber evidence="3 7">4.6.1.12</ecNumber>
    </recommendedName>
</protein>
<dbReference type="PANTHER" id="PTHR43181">
    <property type="entry name" value="2-C-METHYL-D-ERYTHRITOL 2,4-CYCLODIPHOSPHATE SYNTHASE, CHLOROPLASTIC"/>
    <property type="match status" value="1"/>
</dbReference>
<feature type="site" description="Transition state stabilizer" evidence="7">
    <location>
        <position position="151"/>
    </location>
</feature>
<accession>W8JPW6</accession>
<keyword evidence="6 7" id="KW-0456">Lyase</keyword>
<evidence type="ECO:0000256" key="5">
    <source>
        <dbReference type="ARBA" id="ARBA00023229"/>
    </source>
</evidence>
<dbReference type="UniPathway" id="UPA00056">
    <property type="reaction ID" value="UER00095"/>
</dbReference>
<dbReference type="PATRIC" id="fig|1229831.3.peg.27"/>
<keyword evidence="4 7" id="KW-0479">Metal-binding</keyword>
<feature type="binding site" evidence="7">
    <location>
        <position position="26"/>
    </location>
    <ligand>
        <name>a divalent metal cation</name>
        <dbReference type="ChEBI" id="CHEBI:60240"/>
    </ligand>
</feature>
<dbReference type="HOGENOM" id="CLU_084630_2_0_0"/>
<dbReference type="GO" id="GO:0046872">
    <property type="term" value="F:metal ion binding"/>
    <property type="evidence" value="ECO:0007669"/>
    <property type="project" value="UniProtKB-KW"/>
</dbReference>
<comment type="function">
    <text evidence="7">Involved in the biosynthesis of isopentenyl diphosphate (IPP) and dimethylallyl diphosphate (DMAPP), two major building blocks of isoprenoid compounds. Catalyzes the conversion of 4-diphosphocytidyl-2-C-methyl-D-erythritol 2-phosphate (CDP-ME2P) to 2-C-methyl-D-erythritol 2,4-cyclodiphosphate (ME-CPP) with a corresponding release of cytidine 5-monophosphate (CMP).</text>
</comment>
<dbReference type="InterPro" id="IPR020555">
    <property type="entry name" value="MECDP_synthase_CS"/>
</dbReference>
<dbReference type="EMBL" id="CP006571">
    <property type="protein sequence ID" value="AHK62903.1"/>
    <property type="molecule type" value="Genomic_DNA"/>
</dbReference>
<proteinExistence type="inferred from homology"/>
<feature type="binding site" evidence="7">
    <location>
        <position position="61"/>
    </location>
    <ligand>
        <name>a divalent metal cation</name>
        <dbReference type="ChEBI" id="CHEBI:60240"/>
    </ligand>
</feature>
<organism evidence="10 11">
    <name type="scientific">Chlamydia avium 10DC88</name>
    <dbReference type="NCBI Taxonomy" id="1229831"/>
    <lineage>
        <taxon>Bacteria</taxon>
        <taxon>Pseudomonadati</taxon>
        <taxon>Chlamydiota</taxon>
        <taxon>Chlamydiia</taxon>
        <taxon>Chlamydiales</taxon>
        <taxon>Chlamydiaceae</taxon>
        <taxon>Chlamydia/Chlamydophila group</taxon>
        <taxon>Chlamydia</taxon>
    </lineage>
</organism>
<dbReference type="SUPFAM" id="SSF69765">
    <property type="entry name" value="IpsF-like"/>
    <property type="match status" value="1"/>
</dbReference>
<feature type="domain" description="2-C-methyl-D-erythritol 2,4-cyclodiphosphate synthase" evidence="9">
    <location>
        <begin position="18"/>
        <end position="172"/>
    </location>
</feature>
<dbReference type="KEGG" id="cav:M832_00290"/>
<evidence type="ECO:0000256" key="3">
    <source>
        <dbReference type="ARBA" id="ARBA00012579"/>
    </source>
</evidence>
<dbReference type="PANTHER" id="PTHR43181:SF1">
    <property type="entry name" value="2-C-METHYL-D-ERYTHRITOL 2,4-CYCLODIPHOSPHATE SYNTHASE, CHLOROPLASTIC"/>
    <property type="match status" value="1"/>
</dbReference>
<dbReference type="Proteomes" id="UP000019433">
    <property type="component" value="Chromosome"/>
</dbReference>
<comment type="pathway">
    <text evidence="2 7">Isoprenoid biosynthesis; isopentenyl diphosphate biosynthesis via DXP pathway; isopentenyl diphosphate from 1-deoxy-D-xylulose 5-phosphate: step 4/6.</text>
</comment>
<feature type="site" description="Transition state stabilizer" evidence="7">
    <location>
        <position position="53"/>
    </location>
</feature>
<dbReference type="EC" id="4.6.1.12" evidence="3 7"/>
<dbReference type="CDD" id="cd00554">
    <property type="entry name" value="MECDP_synthase"/>
    <property type="match status" value="1"/>
</dbReference>
<comment type="caution">
    <text evidence="7">Lacks conserved residue(s) required for the propagation of feature annotation.</text>
</comment>
<dbReference type="GO" id="GO:0016114">
    <property type="term" value="P:terpenoid biosynthetic process"/>
    <property type="evidence" value="ECO:0007669"/>
    <property type="project" value="InterPro"/>
</dbReference>
<dbReference type="GO" id="GO:0019288">
    <property type="term" value="P:isopentenyl diphosphate biosynthetic process, methylerythritol 4-phosphate pathway"/>
    <property type="evidence" value="ECO:0007669"/>
    <property type="project" value="UniProtKB-UniRule"/>
</dbReference>
<sequence>MNMNSKNPSLPKPQWIYRVGIGQDSHRFLPESSAKPCILGGVIFENYPGFQANSDGDIVFHAICNALSSVTHRIILGEVADELLHTRGITDSSVYLSEAVKSLKPNQMISHVAITIEGNRPHFLSKLSTMRQSIASVLQIPSSSVGITATSGEGLSDFGCGDGVQCFCVLTVMEHCDQ</sequence>
<feature type="binding site" evidence="7">
    <location>
        <begin position="24"/>
        <end position="26"/>
    </location>
    <ligand>
        <name>4-CDP-2-C-methyl-D-erythritol 2-phosphate</name>
        <dbReference type="ChEBI" id="CHEBI:57919"/>
    </ligand>
</feature>
<feature type="binding site" evidence="7">
    <location>
        <position position="24"/>
    </location>
    <ligand>
        <name>a divalent metal cation</name>
        <dbReference type="ChEBI" id="CHEBI:60240"/>
    </ligand>
</feature>